<evidence type="ECO:0000256" key="3">
    <source>
        <dbReference type="SAM" id="MobiDB-lite"/>
    </source>
</evidence>
<evidence type="ECO:0000256" key="2">
    <source>
        <dbReference type="ARBA" id="ARBA00018780"/>
    </source>
</evidence>
<evidence type="ECO:0000256" key="1">
    <source>
        <dbReference type="ARBA" id="ARBA00006800"/>
    </source>
</evidence>
<dbReference type="PANTHER" id="PTHR41805">
    <property type="entry name" value="EXPRESSED PROTEIN"/>
    <property type="match status" value="1"/>
</dbReference>
<feature type="compositionally biased region" description="Low complexity" evidence="3">
    <location>
        <begin position="63"/>
        <end position="75"/>
    </location>
</feature>
<gene>
    <name evidence="4" type="ORF">BZA70DRAFT_287353</name>
</gene>
<feature type="compositionally biased region" description="Basic and acidic residues" evidence="3">
    <location>
        <begin position="80"/>
        <end position="153"/>
    </location>
</feature>
<organism evidence="4 5">
    <name type="scientific">Myxozyma melibiosi</name>
    <dbReference type="NCBI Taxonomy" id="54550"/>
    <lineage>
        <taxon>Eukaryota</taxon>
        <taxon>Fungi</taxon>
        <taxon>Dikarya</taxon>
        <taxon>Ascomycota</taxon>
        <taxon>Saccharomycotina</taxon>
        <taxon>Lipomycetes</taxon>
        <taxon>Lipomycetales</taxon>
        <taxon>Lipomycetaceae</taxon>
        <taxon>Myxozyma</taxon>
    </lineage>
</organism>
<evidence type="ECO:0000313" key="5">
    <source>
        <dbReference type="Proteomes" id="UP001498771"/>
    </source>
</evidence>
<keyword evidence="5" id="KW-1185">Reference proteome</keyword>
<dbReference type="InterPro" id="IPR013730">
    <property type="entry name" value="Fyv7/TAP26"/>
</dbReference>
<dbReference type="GeneID" id="90039455"/>
<dbReference type="Proteomes" id="UP001498771">
    <property type="component" value="Unassembled WGS sequence"/>
</dbReference>
<proteinExistence type="inferred from homology"/>
<accession>A0ABR1FDU6</accession>
<reference evidence="4 5" key="1">
    <citation type="submission" date="2024-03" db="EMBL/GenBank/DDBJ databases">
        <title>Genome-scale model development and genomic sequencing of the oleaginous clade Lipomyces.</title>
        <authorList>
            <consortium name="Lawrence Berkeley National Laboratory"/>
            <person name="Czajka J.J."/>
            <person name="Han Y."/>
            <person name="Kim J."/>
            <person name="Mondo S.J."/>
            <person name="Hofstad B.A."/>
            <person name="Robles A."/>
            <person name="Haridas S."/>
            <person name="Riley R."/>
            <person name="LaButti K."/>
            <person name="Pangilinan J."/>
            <person name="Andreopoulos W."/>
            <person name="Lipzen A."/>
            <person name="Yan J."/>
            <person name="Wang M."/>
            <person name="Ng V."/>
            <person name="Grigoriev I.V."/>
            <person name="Spatafora J.W."/>
            <person name="Magnuson J.K."/>
            <person name="Baker S.E."/>
            <person name="Pomraning K.R."/>
        </authorList>
    </citation>
    <scope>NUCLEOTIDE SEQUENCE [LARGE SCALE GENOMIC DNA]</scope>
    <source>
        <strain evidence="4 5">Phaff 52-87</strain>
    </source>
</reference>
<feature type="compositionally biased region" description="Basic residues" evidence="3">
    <location>
        <begin position="24"/>
        <end position="35"/>
    </location>
</feature>
<comment type="similarity">
    <text evidence="1">Belongs to the FYV7 family.</text>
</comment>
<protein>
    <recommendedName>
        <fullName evidence="2">rRNA-processing protein FYV7</fullName>
    </recommendedName>
</protein>
<comment type="caution">
    <text evidence="4">The sequence shown here is derived from an EMBL/GenBank/DDBJ whole genome shotgun (WGS) entry which is preliminary data.</text>
</comment>
<dbReference type="Pfam" id="PF08524">
    <property type="entry name" value="rRNA_processing"/>
    <property type="match status" value="1"/>
</dbReference>
<sequence length="190" mass="21933">MSSSSAKGVHKPFRVPKSMPDGVHKRKLEKIKKTLTHNAEVKRSYRKTLKKMGLEVPVDPRRAAAATSTDAATSSDENDKEVKDEVDADKEDKEQEPAQTDDDSHKLHEERKRKLSRFKREEAKAAEVRAEREARQREQQRRAAERKEKLAVRERHKKKMMQYTQRGQPKLGPKVDVLLDRIRKQTAATS</sequence>
<dbReference type="EMBL" id="JBBJBU010000001">
    <property type="protein sequence ID" value="KAK7208025.1"/>
    <property type="molecule type" value="Genomic_DNA"/>
</dbReference>
<dbReference type="RefSeq" id="XP_064771058.1">
    <property type="nucleotide sequence ID" value="XM_064913943.1"/>
</dbReference>
<evidence type="ECO:0000313" key="4">
    <source>
        <dbReference type="EMBL" id="KAK7208025.1"/>
    </source>
</evidence>
<feature type="region of interest" description="Disordered" evidence="3">
    <location>
        <begin position="1"/>
        <end position="174"/>
    </location>
</feature>
<name>A0ABR1FDU6_9ASCO</name>
<dbReference type="PANTHER" id="PTHR41805:SF1">
    <property type="entry name" value="RRNA-PROCESSING PROTEIN FYV7"/>
    <property type="match status" value="1"/>
</dbReference>